<feature type="transmembrane region" description="Helical" evidence="1">
    <location>
        <begin position="81"/>
        <end position="99"/>
    </location>
</feature>
<proteinExistence type="predicted"/>
<dbReference type="OrthoDB" id="5801787at2"/>
<dbReference type="RefSeq" id="WP_072902398.1">
    <property type="nucleotide sequence ID" value="NZ_FQXB01000006.1"/>
</dbReference>
<evidence type="ECO:0000256" key="1">
    <source>
        <dbReference type="SAM" id="Phobius"/>
    </source>
</evidence>
<keyword evidence="1" id="KW-1133">Transmembrane helix</keyword>
<keyword evidence="1" id="KW-0472">Membrane</keyword>
<evidence type="ECO:0008006" key="4">
    <source>
        <dbReference type="Google" id="ProtNLM"/>
    </source>
</evidence>
<organism evidence="2 3">
    <name type="scientific">Cognatiyoonia sediminum</name>
    <dbReference type="NCBI Taxonomy" id="1508389"/>
    <lineage>
        <taxon>Bacteria</taxon>
        <taxon>Pseudomonadati</taxon>
        <taxon>Pseudomonadota</taxon>
        <taxon>Alphaproteobacteria</taxon>
        <taxon>Rhodobacterales</taxon>
        <taxon>Paracoccaceae</taxon>
        <taxon>Cognatiyoonia</taxon>
    </lineage>
</organism>
<dbReference type="Proteomes" id="UP000184074">
    <property type="component" value="Unassembled WGS sequence"/>
</dbReference>
<sequence>MKTPIHLWIVGVVSLVWNSGGAFDYVMSKTQNADYLANLPAEAIEFLNNTPLWFDAAWAIGVWFSVLGSLLLLFRSRLAGSAFALSLVGLIVSSVYTYGLAEQRTFEAGGTAALIFSIAIPIVLILLWIYARAMTRRGVLH</sequence>
<dbReference type="EMBL" id="FQXB01000006">
    <property type="protein sequence ID" value="SHH37895.1"/>
    <property type="molecule type" value="Genomic_DNA"/>
</dbReference>
<accession>A0A1M5SHF5</accession>
<gene>
    <name evidence="2" type="ORF">SAMN05444003_2970</name>
</gene>
<feature type="transmembrane region" description="Helical" evidence="1">
    <location>
        <begin position="111"/>
        <end position="131"/>
    </location>
</feature>
<evidence type="ECO:0000313" key="3">
    <source>
        <dbReference type="Proteomes" id="UP000184074"/>
    </source>
</evidence>
<name>A0A1M5SHF5_9RHOB</name>
<feature type="transmembrane region" description="Helical" evidence="1">
    <location>
        <begin position="56"/>
        <end position="74"/>
    </location>
</feature>
<protein>
    <recommendedName>
        <fullName evidence="4">Sugar transporter</fullName>
    </recommendedName>
</protein>
<reference evidence="2 3" key="1">
    <citation type="submission" date="2016-11" db="EMBL/GenBank/DDBJ databases">
        <authorList>
            <person name="Jaros S."/>
            <person name="Januszkiewicz K."/>
            <person name="Wedrychowicz H."/>
        </authorList>
    </citation>
    <scope>NUCLEOTIDE SEQUENCE [LARGE SCALE GENOMIC DNA]</scope>
    <source>
        <strain evidence="2 3">DSM 28715</strain>
    </source>
</reference>
<evidence type="ECO:0000313" key="2">
    <source>
        <dbReference type="EMBL" id="SHH37895.1"/>
    </source>
</evidence>
<dbReference type="AlphaFoldDB" id="A0A1M5SHF5"/>
<dbReference type="STRING" id="1508389.SAMN05444003_2970"/>
<keyword evidence="1" id="KW-0812">Transmembrane</keyword>
<keyword evidence="3" id="KW-1185">Reference proteome</keyword>